<sequence length="45" mass="4907">MRCKRPPEHPAAVAFDRFSKAAVRGSTGRWKAAGDSVETEAAKDF</sequence>
<dbReference type="Proteomes" id="UP000003490">
    <property type="component" value="Unassembled WGS sequence"/>
</dbReference>
<reference evidence="1 2" key="1">
    <citation type="submission" date="2007-08" db="EMBL/GenBank/DDBJ databases">
        <title>Draft genome sequence of Clostridium leptum (DSM 753).</title>
        <authorList>
            <person name="Sudarsanam P."/>
            <person name="Ley R."/>
            <person name="Guruge J."/>
            <person name="Turnbaugh P.J."/>
            <person name="Mahowald M."/>
            <person name="Liep D."/>
            <person name="Gordon J."/>
        </authorList>
    </citation>
    <scope>NUCLEOTIDE SEQUENCE [LARGE SCALE GENOMIC DNA]</scope>
    <source>
        <strain evidence="1 2">DSM 753</strain>
    </source>
</reference>
<proteinExistence type="predicted"/>
<dbReference type="EMBL" id="ABCB02000019">
    <property type="protein sequence ID" value="EDO61086.1"/>
    <property type="molecule type" value="Genomic_DNA"/>
</dbReference>
<dbReference type="HOGENOM" id="CLU_3198121_0_0_9"/>
<evidence type="ECO:0000313" key="2">
    <source>
        <dbReference type="Proteomes" id="UP000003490"/>
    </source>
</evidence>
<dbReference type="AlphaFoldDB" id="A7VVT6"/>
<comment type="caution">
    <text evidence="1">The sequence shown here is derived from an EMBL/GenBank/DDBJ whole genome shotgun (WGS) entry which is preliminary data.</text>
</comment>
<accession>A7VVT6</accession>
<gene>
    <name evidence="1" type="ORF">CLOLEP_02699</name>
</gene>
<name>A7VVT6_9FIRM</name>
<organism evidence="1 2">
    <name type="scientific">[Clostridium] leptum DSM 753</name>
    <dbReference type="NCBI Taxonomy" id="428125"/>
    <lineage>
        <taxon>Bacteria</taxon>
        <taxon>Bacillati</taxon>
        <taxon>Bacillota</taxon>
        <taxon>Clostridia</taxon>
        <taxon>Eubacteriales</taxon>
        <taxon>Oscillospiraceae</taxon>
        <taxon>Oscillospiraceae incertae sedis</taxon>
    </lineage>
</organism>
<evidence type="ECO:0000313" key="1">
    <source>
        <dbReference type="EMBL" id="EDO61086.1"/>
    </source>
</evidence>
<reference evidence="1 2" key="2">
    <citation type="submission" date="2007-08" db="EMBL/GenBank/DDBJ databases">
        <authorList>
            <person name="Fulton L."/>
            <person name="Clifton S."/>
            <person name="Fulton B."/>
            <person name="Xu J."/>
            <person name="Minx P."/>
            <person name="Pepin K.H."/>
            <person name="Johnson M."/>
            <person name="Thiruvilangam P."/>
            <person name="Bhonagiri V."/>
            <person name="Nash W.E."/>
            <person name="Wang C."/>
            <person name="Mardis E.R."/>
            <person name="Wilson R.K."/>
        </authorList>
    </citation>
    <scope>NUCLEOTIDE SEQUENCE [LARGE SCALE GENOMIC DNA]</scope>
    <source>
        <strain evidence="1 2">DSM 753</strain>
    </source>
</reference>
<protein>
    <submittedName>
        <fullName evidence="1">Uncharacterized protein</fullName>
    </submittedName>
</protein>